<dbReference type="EMBL" id="JBJKBG010000006">
    <property type="protein sequence ID" value="KAL3733861.1"/>
    <property type="molecule type" value="Genomic_DNA"/>
</dbReference>
<dbReference type="Proteomes" id="UP001634007">
    <property type="component" value="Unassembled WGS sequence"/>
</dbReference>
<organism evidence="1 2">
    <name type="scientific">Eucalyptus globulus</name>
    <name type="common">Tasmanian blue gum</name>
    <dbReference type="NCBI Taxonomy" id="34317"/>
    <lineage>
        <taxon>Eukaryota</taxon>
        <taxon>Viridiplantae</taxon>
        <taxon>Streptophyta</taxon>
        <taxon>Embryophyta</taxon>
        <taxon>Tracheophyta</taxon>
        <taxon>Spermatophyta</taxon>
        <taxon>Magnoliopsida</taxon>
        <taxon>eudicotyledons</taxon>
        <taxon>Gunneridae</taxon>
        <taxon>Pentapetalae</taxon>
        <taxon>rosids</taxon>
        <taxon>malvids</taxon>
        <taxon>Myrtales</taxon>
        <taxon>Myrtaceae</taxon>
        <taxon>Myrtoideae</taxon>
        <taxon>Eucalypteae</taxon>
        <taxon>Eucalyptus</taxon>
    </lineage>
</organism>
<accession>A0ABD3K175</accession>
<protein>
    <submittedName>
        <fullName evidence="1">Uncharacterized protein</fullName>
    </submittedName>
</protein>
<dbReference type="AlphaFoldDB" id="A0ABD3K175"/>
<keyword evidence="2" id="KW-1185">Reference proteome</keyword>
<gene>
    <name evidence="1" type="ORF">ACJRO7_023246</name>
</gene>
<sequence length="106" mass="11733">MGIGEKGYELADAKNAMKSTRKRMRRKRKGCIWLCCSNMEVGSAVQEDRKEGKAEGLAVDGLPVVSAFSQVDEKEKVVLGLRNKFRLLACCSNLEVNTKGKPLDNK</sequence>
<evidence type="ECO:0000313" key="2">
    <source>
        <dbReference type="Proteomes" id="UP001634007"/>
    </source>
</evidence>
<reference evidence="1 2" key="1">
    <citation type="submission" date="2024-11" db="EMBL/GenBank/DDBJ databases">
        <title>Chromosome-level genome assembly of Eucalyptus globulus Labill. provides insights into its genome evolution.</title>
        <authorList>
            <person name="Li X."/>
        </authorList>
    </citation>
    <scope>NUCLEOTIDE SEQUENCE [LARGE SCALE GENOMIC DNA]</scope>
    <source>
        <strain evidence="1">CL2024</strain>
        <tissue evidence="1">Fresh tender leaves</tissue>
    </source>
</reference>
<name>A0ABD3K175_EUCGL</name>
<comment type="caution">
    <text evidence="1">The sequence shown here is derived from an EMBL/GenBank/DDBJ whole genome shotgun (WGS) entry which is preliminary data.</text>
</comment>
<proteinExistence type="predicted"/>
<evidence type="ECO:0000313" key="1">
    <source>
        <dbReference type="EMBL" id="KAL3733861.1"/>
    </source>
</evidence>